<feature type="chain" id="PRO_5035338664" description="Carboxylic ester hydrolase" evidence="5">
    <location>
        <begin position="26"/>
        <end position="606"/>
    </location>
</feature>
<dbReference type="InterPro" id="IPR019819">
    <property type="entry name" value="Carboxylesterase_B_CS"/>
</dbReference>
<feature type="signal peptide" evidence="5">
    <location>
        <begin position="1"/>
        <end position="25"/>
    </location>
</feature>
<name>A0A8J5TBT8_HOMAM</name>
<evidence type="ECO:0000313" key="7">
    <source>
        <dbReference type="EMBL" id="KAG7173745.1"/>
    </source>
</evidence>
<keyword evidence="2" id="KW-0719">Serine esterase</keyword>
<reference evidence="7" key="1">
    <citation type="journal article" date="2021" name="Sci. Adv.">
        <title>The American lobster genome reveals insights on longevity, neural, and immune adaptations.</title>
        <authorList>
            <person name="Polinski J.M."/>
            <person name="Zimin A.V."/>
            <person name="Clark K.F."/>
            <person name="Kohn A.B."/>
            <person name="Sadowski N."/>
            <person name="Timp W."/>
            <person name="Ptitsyn A."/>
            <person name="Khanna P."/>
            <person name="Romanova D.Y."/>
            <person name="Williams P."/>
            <person name="Greenwood S.J."/>
            <person name="Moroz L.L."/>
            <person name="Walt D.R."/>
            <person name="Bodnar A.G."/>
        </authorList>
    </citation>
    <scope>NUCLEOTIDE SEQUENCE</scope>
    <source>
        <strain evidence="7">GMGI-L3</strain>
    </source>
</reference>
<gene>
    <name evidence="7" type="primary">Este-L2</name>
    <name evidence="7" type="ORF">Hamer_G018890</name>
</gene>
<dbReference type="SUPFAM" id="SSF53474">
    <property type="entry name" value="alpha/beta-Hydrolases"/>
    <property type="match status" value="1"/>
</dbReference>
<dbReference type="InterPro" id="IPR050309">
    <property type="entry name" value="Type-B_Carboxylest/Lipase"/>
</dbReference>
<dbReference type="PROSITE" id="PS00941">
    <property type="entry name" value="CARBOXYLESTERASE_B_2"/>
    <property type="match status" value="1"/>
</dbReference>
<keyword evidence="3 5" id="KW-0378">Hydrolase</keyword>
<sequence length="606" mass="66431">MTVEGVGWRPASVVMMAVMLSVVAGQDSLLYPSDVPISMGETLTTSTGELKVEDVTHTTPLGTVLGVKERTKGINPTNTYYYAFRGIPFAEPPVGGLRWADPVDLLGTWPGGHLNATTYRSFCPQYNTQSGRVLGSEDCLFLNVFTPNLPGAYIRGSSNAFGPSRLMAHDIVLVTINYRLGALGYLTTEDETLAGNYGTLDQVSALRWVQANIVHFGGDPSRVTIGGFSAGSASVHLHMLSPLSQGLFHGCIMMSGSSSSSWGLQEHRKSTAVQLGQKLSCPSSPSAALKSCLIGVSTNDLIIAQAAMNRYEFWPFQFCPVIDAGLRKSALLPGPFDSLKPSKVPVLLGSVPDEGLLFAGFVIIMSKMPENITSVYREAVPYVLQIPREDYPKAMTDAVERFYFTQHIKLSYNDFIETLTEVLSDGYMTSCIKKTTESFASAGLPVYKYIYTHRDPDTPVWAAPVYKKLKQLGVTSTILTEGVSHGDDLCLLFNIPQAQGKLSQRDQKVSDLLTSMWSSFVTTGTPLTSKDASFKLPPWTPVQPGEPINYYKISFTPSMVYTPYKNKEMNFWNQLLPSLNQHPTCLHTHITEEMSDKNSCNIPDNV</sequence>
<dbReference type="Gene3D" id="3.40.50.1820">
    <property type="entry name" value="alpha/beta hydrolase"/>
    <property type="match status" value="1"/>
</dbReference>
<dbReference type="PROSITE" id="PS00122">
    <property type="entry name" value="CARBOXYLESTERASE_B_1"/>
    <property type="match status" value="1"/>
</dbReference>
<dbReference type="Pfam" id="PF00135">
    <property type="entry name" value="COesterase"/>
    <property type="match status" value="1"/>
</dbReference>
<comment type="similarity">
    <text evidence="1 5">Belongs to the type-B carboxylesterase/lipase family.</text>
</comment>
<keyword evidence="8" id="KW-1185">Reference proteome</keyword>
<evidence type="ECO:0000256" key="3">
    <source>
        <dbReference type="ARBA" id="ARBA00022801"/>
    </source>
</evidence>
<evidence type="ECO:0000259" key="6">
    <source>
        <dbReference type="Pfam" id="PF00135"/>
    </source>
</evidence>
<proteinExistence type="inferred from homology"/>
<feature type="domain" description="Carboxylesterase type B" evidence="6">
    <location>
        <begin position="58"/>
        <end position="572"/>
    </location>
</feature>
<dbReference type="EMBL" id="JAHLQT010009009">
    <property type="protein sequence ID" value="KAG7173745.1"/>
    <property type="molecule type" value="Genomic_DNA"/>
</dbReference>
<comment type="caution">
    <text evidence="7">The sequence shown here is derived from an EMBL/GenBank/DDBJ whole genome shotgun (WGS) entry which is preliminary data.</text>
</comment>
<dbReference type="InterPro" id="IPR002018">
    <property type="entry name" value="CarbesteraseB"/>
</dbReference>
<evidence type="ECO:0000256" key="5">
    <source>
        <dbReference type="RuleBase" id="RU361235"/>
    </source>
</evidence>
<dbReference type="EC" id="3.1.1.-" evidence="5"/>
<organism evidence="7 8">
    <name type="scientific">Homarus americanus</name>
    <name type="common">American lobster</name>
    <dbReference type="NCBI Taxonomy" id="6706"/>
    <lineage>
        <taxon>Eukaryota</taxon>
        <taxon>Metazoa</taxon>
        <taxon>Ecdysozoa</taxon>
        <taxon>Arthropoda</taxon>
        <taxon>Crustacea</taxon>
        <taxon>Multicrustacea</taxon>
        <taxon>Malacostraca</taxon>
        <taxon>Eumalacostraca</taxon>
        <taxon>Eucarida</taxon>
        <taxon>Decapoda</taxon>
        <taxon>Pleocyemata</taxon>
        <taxon>Astacidea</taxon>
        <taxon>Nephropoidea</taxon>
        <taxon>Nephropidae</taxon>
        <taxon>Homarus</taxon>
    </lineage>
</organism>
<keyword evidence="4" id="KW-0325">Glycoprotein</keyword>
<keyword evidence="5" id="KW-0732">Signal</keyword>
<evidence type="ECO:0000256" key="1">
    <source>
        <dbReference type="ARBA" id="ARBA00005964"/>
    </source>
</evidence>
<evidence type="ECO:0000256" key="2">
    <source>
        <dbReference type="ARBA" id="ARBA00022487"/>
    </source>
</evidence>
<evidence type="ECO:0000313" key="8">
    <source>
        <dbReference type="Proteomes" id="UP000747542"/>
    </source>
</evidence>
<dbReference type="InterPro" id="IPR029058">
    <property type="entry name" value="AB_hydrolase_fold"/>
</dbReference>
<dbReference type="GO" id="GO:0052689">
    <property type="term" value="F:carboxylic ester hydrolase activity"/>
    <property type="evidence" value="ECO:0007669"/>
    <property type="project" value="UniProtKB-KW"/>
</dbReference>
<evidence type="ECO:0000256" key="4">
    <source>
        <dbReference type="ARBA" id="ARBA00023180"/>
    </source>
</evidence>
<dbReference type="PANTHER" id="PTHR11559">
    <property type="entry name" value="CARBOXYLESTERASE"/>
    <property type="match status" value="1"/>
</dbReference>
<dbReference type="AlphaFoldDB" id="A0A8J5TBT8"/>
<dbReference type="Proteomes" id="UP000747542">
    <property type="component" value="Unassembled WGS sequence"/>
</dbReference>
<accession>A0A8J5TBT8</accession>
<protein>
    <recommendedName>
        <fullName evidence="5">Carboxylic ester hydrolase</fullName>
        <ecNumber evidence="5">3.1.1.-</ecNumber>
    </recommendedName>
</protein>
<dbReference type="InterPro" id="IPR019826">
    <property type="entry name" value="Carboxylesterase_B_AS"/>
</dbReference>